<dbReference type="GO" id="GO:0016757">
    <property type="term" value="F:glycosyltransferase activity"/>
    <property type="evidence" value="ECO:0007669"/>
    <property type="project" value="InterPro"/>
</dbReference>
<dbReference type="PANTHER" id="PTHR12526">
    <property type="entry name" value="GLYCOSYLTRANSFERASE"/>
    <property type="match status" value="1"/>
</dbReference>
<dbReference type="PANTHER" id="PTHR12526:SF634">
    <property type="entry name" value="BLL3361 PROTEIN"/>
    <property type="match status" value="1"/>
</dbReference>
<dbReference type="Gene3D" id="3.40.50.2000">
    <property type="entry name" value="Glycogen Phosphorylase B"/>
    <property type="match status" value="1"/>
</dbReference>
<accession>X1FQ88</accession>
<dbReference type="InterPro" id="IPR001296">
    <property type="entry name" value="Glyco_trans_1"/>
</dbReference>
<evidence type="ECO:0000259" key="1">
    <source>
        <dbReference type="Pfam" id="PF00534"/>
    </source>
</evidence>
<evidence type="ECO:0000313" key="2">
    <source>
        <dbReference type="EMBL" id="GAH34690.1"/>
    </source>
</evidence>
<feature type="domain" description="Glycosyl transferase family 1" evidence="1">
    <location>
        <begin position="3"/>
        <end position="117"/>
    </location>
</feature>
<dbReference type="SUPFAM" id="SSF53756">
    <property type="entry name" value="UDP-Glycosyltransferase/glycogen phosphorylase"/>
    <property type="match status" value="1"/>
</dbReference>
<sequence>DGTLMKDLKSQIKKLRLEDYVKLIGSKPHDEIPLWMNAANIFVLPSLNEGNPTVMFEALGVGLPFIGTNVGGVSEIIPSEDYGLICEQANRKKLAEKILIGLDKEWDRDKILEYAKRFTWEKIAKEIIKIYLDCYEQ</sequence>
<name>X1FQ88_9ZZZZ</name>
<organism evidence="2">
    <name type="scientific">marine sediment metagenome</name>
    <dbReference type="NCBI Taxonomy" id="412755"/>
    <lineage>
        <taxon>unclassified sequences</taxon>
        <taxon>metagenomes</taxon>
        <taxon>ecological metagenomes</taxon>
    </lineage>
</organism>
<reference evidence="2" key="1">
    <citation type="journal article" date="2014" name="Front. Microbiol.">
        <title>High frequency of phylogenetically diverse reductive dehalogenase-homologous genes in deep subseafloor sedimentary metagenomes.</title>
        <authorList>
            <person name="Kawai M."/>
            <person name="Futagami T."/>
            <person name="Toyoda A."/>
            <person name="Takaki Y."/>
            <person name="Nishi S."/>
            <person name="Hori S."/>
            <person name="Arai W."/>
            <person name="Tsubouchi T."/>
            <person name="Morono Y."/>
            <person name="Uchiyama I."/>
            <person name="Ito T."/>
            <person name="Fujiyama A."/>
            <person name="Inagaki F."/>
            <person name="Takami H."/>
        </authorList>
    </citation>
    <scope>NUCLEOTIDE SEQUENCE</scope>
    <source>
        <strain evidence="2">Expedition CK06-06</strain>
    </source>
</reference>
<dbReference type="AlphaFoldDB" id="X1FQ88"/>
<comment type="caution">
    <text evidence="2">The sequence shown here is derived from an EMBL/GenBank/DDBJ whole genome shotgun (WGS) entry which is preliminary data.</text>
</comment>
<dbReference type="EMBL" id="BARU01014605">
    <property type="protein sequence ID" value="GAH34690.1"/>
    <property type="molecule type" value="Genomic_DNA"/>
</dbReference>
<proteinExistence type="predicted"/>
<gene>
    <name evidence="2" type="ORF">S03H2_25674</name>
</gene>
<dbReference type="Pfam" id="PF00534">
    <property type="entry name" value="Glycos_transf_1"/>
    <property type="match status" value="1"/>
</dbReference>
<feature type="non-terminal residue" evidence="2">
    <location>
        <position position="1"/>
    </location>
</feature>
<protein>
    <recommendedName>
        <fullName evidence="1">Glycosyl transferase family 1 domain-containing protein</fullName>
    </recommendedName>
</protein>